<reference evidence="2 3" key="1">
    <citation type="journal article" date="2018" name="New Phytol.">
        <title>Phylogenomics of Endogonaceae and evolution of mycorrhizas within Mucoromycota.</title>
        <authorList>
            <person name="Chang Y."/>
            <person name="Desiro A."/>
            <person name="Na H."/>
            <person name="Sandor L."/>
            <person name="Lipzen A."/>
            <person name="Clum A."/>
            <person name="Barry K."/>
            <person name="Grigoriev I.V."/>
            <person name="Martin F.M."/>
            <person name="Stajich J.E."/>
            <person name="Smith M.E."/>
            <person name="Bonito G."/>
            <person name="Spatafora J.W."/>
        </authorList>
    </citation>
    <scope>NUCLEOTIDE SEQUENCE [LARGE SCALE GENOMIC DNA]</scope>
    <source>
        <strain evidence="2 3">AD002</strain>
    </source>
</reference>
<evidence type="ECO:0000256" key="1">
    <source>
        <dbReference type="SAM" id="Phobius"/>
    </source>
</evidence>
<proteinExistence type="predicted"/>
<organism evidence="2 3">
    <name type="scientific">Jimgerdemannia flammicorona</name>
    <dbReference type="NCBI Taxonomy" id="994334"/>
    <lineage>
        <taxon>Eukaryota</taxon>
        <taxon>Fungi</taxon>
        <taxon>Fungi incertae sedis</taxon>
        <taxon>Mucoromycota</taxon>
        <taxon>Mucoromycotina</taxon>
        <taxon>Endogonomycetes</taxon>
        <taxon>Endogonales</taxon>
        <taxon>Endogonaceae</taxon>
        <taxon>Jimgerdemannia</taxon>
    </lineage>
</organism>
<evidence type="ECO:0000313" key="2">
    <source>
        <dbReference type="EMBL" id="RUS32749.1"/>
    </source>
</evidence>
<name>A0A433QSJ6_9FUNG</name>
<evidence type="ECO:0000313" key="3">
    <source>
        <dbReference type="Proteomes" id="UP000274822"/>
    </source>
</evidence>
<dbReference type="EMBL" id="RBNJ01001805">
    <property type="protein sequence ID" value="RUS32749.1"/>
    <property type="molecule type" value="Genomic_DNA"/>
</dbReference>
<protein>
    <submittedName>
        <fullName evidence="2">Uncharacterized protein</fullName>
    </submittedName>
</protein>
<keyword evidence="3" id="KW-1185">Reference proteome</keyword>
<keyword evidence="1" id="KW-1133">Transmembrane helix</keyword>
<dbReference type="AlphaFoldDB" id="A0A433QSJ6"/>
<feature type="transmembrane region" description="Helical" evidence="1">
    <location>
        <begin position="130"/>
        <end position="150"/>
    </location>
</feature>
<keyword evidence="1" id="KW-0812">Transmembrane</keyword>
<comment type="caution">
    <text evidence="2">The sequence shown here is derived from an EMBL/GenBank/DDBJ whole genome shotgun (WGS) entry which is preliminary data.</text>
</comment>
<accession>A0A433QSJ6</accession>
<gene>
    <name evidence="2" type="ORF">BC938DRAFT_474423</name>
</gene>
<sequence length="226" mass="25870">MRHSELTPLIGAETKRHYITHPLHNSSDRIEPPSSISLSFQLLRREKMAEKTHDAVSIQLEKTHDAVSIQLEKTLPQLEHWEADAATPAAWDIVPVRSAHDGWRETMTAFLLGRDGGRDPKSYDTRSKNWIMFTIAAAGLMAPITSTIYLSSLLTVQKDLQTSEILVNASLSRTCTGVVQYTFYRRSSTWALRLGVRYREIYTFCWYSEHYKRVNTLYLFTCLTAS</sequence>
<dbReference type="Proteomes" id="UP000274822">
    <property type="component" value="Unassembled WGS sequence"/>
</dbReference>
<keyword evidence="1" id="KW-0472">Membrane</keyword>